<sequence length="69" mass="7666">MGDEEHLVKNNSMSLKCPMLTSVNYTIQAMRIQAIFNFHGVWDAIEPGTEVGAKKNNMAVSLLLESIVE</sequence>
<organism evidence="1 2">
    <name type="scientific">Cuscuta campestris</name>
    <dbReference type="NCBI Taxonomy" id="132261"/>
    <lineage>
        <taxon>Eukaryota</taxon>
        <taxon>Viridiplantae</taxon>
        <taxon>Streptophyta</taxon>
        <taxon>Embryophyta</taxon>
        <taxon>Tracheophyta</taxon>
        <taxon>Spermatophyta</taxon>
        <taxon>Magnoliopsida</taxon>
        <taxon>eudicotyledons</taxon>
        <taxon>Gunneridae</taxon>
        <taxon>Pentapetalae</taxon>
        <taxon>asterids</taxon>
        <taxon>lamiids</taxon>
        <taxon>Solanales</taxon>
        <taxon>Convolvulaceae</taxon>
        <taxon>Cuscuteae</taxon>
        <taxon>Cuscuta</taxon>
        <taxon>Cuscuta subgen. Grammica</taxon>
        <taxon>Cuscuta sect. Cleistogrammica</taxon>
    </lineage>
</organism>
<dbReference type="EMBL" id="OOIL02000203">
    <property type="protein sequence ID" value="VFQ61677.1"/>
    <property type="molecule type" value="Genomic_DNA"/>
</dbReference>
<dbReference type="Proteomes" id="UP000595140">
    <property type="component" value="Unassembled WGS sequence"/>
</dbReference>
<proteinExistence type="predicted"/>
<gene>
    <name evidence="1" type="ORF">CCAM_LOCUS3453</name>
</gene>
<name>A0A484KEN9_9ASTE</name>
<dbReference type="AlphaFoldDB" id="A0A484KEN9"/>
<protein>
    <submittedName>
        <fullName evidence="1">Uncharacterized protein</fullName>
    </submittedName>
</protein>
<evidence type="ECO:0000313" key="2">
    <source>
        <dbReference type="Proteomes" id="UP000595140"/>
    </source>
</evidence>
<reference evidence="1 2" key="1">
    <citation type="submission" date="2018-04" db="EMBL/GenBank/DDBJ databases">
        <authorList>
            <person name="Vogel A."/>
        </authorList>
    </citation>
    <scope>NUCLEOTIDE SEQUENCE [LARGE SCALE GENOMIC DNA]</scope>
</reference>
<keyword evidence="2" id="KW-1185">Reference proteome</keyword>
<dbReference type="OrthoDB" id="1736387at2759"/>
<evidence type="ECO:0000313" key="1">
    <source>
        <dbReference type="EMBL" id="VFQ61677.1"/>
    </source>
</evidence>
<accession>A0A484KEN9</accession>